<dbReference type="PANTHER" id="PTHR22916:SF3">
    <property type="entry name" value="UDP-GLCNAC:BETAGAL BETA-1,3-N-ACETYLGLUCOSAMINYLTRANSFERASE-LIKE PROTEIN 1"/>
    <property type="match status" value="1"/>
</dbReference>
<name>A0A4S2CF50_9BACE</name>
<evidence type="ECO:0000313" key="3">
    <source>
        <dbReference type="Proteomes" id="UP000309566"/>
    </source>
</evidence>
<dbReference type="InterPro" id="IPR029044">
    <property type="entry name" value="Nucleotide-diphossugar_trans"/>
</dbReference>
<evidence type="ECO:0000313" key="2">
    <source>
        <dbReference type="EMBL" id="TGY26382.1"/>
    </source>
</evidence>
<sequence>MKISLITVTYNSGKTLSDTIQSVLSQSYTNIEYIIIDGLSQDNTIDVIKKYELDFEGRMMWISEKDRGLYDAMNKGIKMATGDVVGILNSDDFYTSDDVLERVASELQNPDIDAVYGDVHFVKDSDLHKCVRYYSSKIFQRSLMRLGFMPAHPSFYLRREYFEELGLYQTDYKIAADFEFLLRVIYKAKIRMKYLPVDMVTMRVGGASTSGFESHKRIMKEHLRAFRENGIYANVFLLSLRYIYKIGEIISNRVFSHRILK</sequence>
<evidence type="ECO:0000259" key="1">
    <source>
        <dbReference type="Pfam" id="PF00535"/>
    </source>
</evidence>
<reference evidence="2 3" key="1">
    <citation type="submission" date="2019-04" db="EMBL/GenBank/DDBJ databases">
        <title>Microbes associate with the intestines of laboratory mice.</title>
        <authorList>
            <person name="Navarre W."/>
            <person name="Wong E."/>
            <person name="Huang K."/>
            <person name="Tropini C."/>
            <person name="Ng K."/>
            <person name="Yu B."/>
        </authorList>
    </citation>
    <scope>NUCLEOTIDE SEQUENCE [LARGE SCALE GENOMIC DNA]</scope>
    <source>
        <strain evidence="2 3">NM63_1-25</strain>
    </source>
</reference>
<dbReference type="Proteomes" id="UP000309566">
    <property type="component" value="Unassembled WGS sequence"/>
</dbReference>
<comment type="caution">
    <text evidence="2">The sequence shown here is derived from an EMBL/GenBank/DDBJ whole genome shotgun (WGS) entry which is preliminary data.</text>
</comment>
<accession>A0A4S2CF50</accession>
<dbReference type="PANTHER" id="PTHR22916">
    <property type="entry name" value="GLYCOSYLTRANSFERASE"/>
    <property type="match status" value="1"/>
</dbReference>
<dbReference type="AlphaFoldDB" id="A0A4S2CF50"/>
<dbReference type="EMBL" id="SRYX01000097">
    <property type="protein sequence ID" value="TGY26382.1"/>
    <property type="molecule type" value="Genomic_DNA"/>
</dbReference>
<dbReference type="GO" id="GO:0016758">
    <property type="term" value="F:hexosyltransferase activity"/>
    <property type="evidence" value="ECO:0007669"/>
    <property type="project" value="UniProtKB-ARBA"/>
</dbReference>
<gene>
    <name evidence="2" type="ORF">E5353_16840</name>
</gene>
<feature type="domain" description="Glycosyltransferase 2-like" evidence="1">
    <location>
        <begin position="4"/>
        <end position="165"/>
    </location>
</feature>
<organism evidence="2 3">
    <name type="scientific">Bacteroides caecimuris</name>
    <dbReference type="NCBI Taxonomy" id="1796613"/>
    <lineage>
        <taxon>Bacteria</taxon>
        <taxon>Pseudomonadati</taxon>
        <taxon>Bacteroidota</taxon>
        <taxon>Bacteroidia</taxon>
        <taxon>Bacteroidales</taxon>
        <taxon>Bacteroidaceae</taxon>
        <taxon>Bacteroides</taxon>
    </lineage>
</organism>
<dbReference type="InterPro" id="IPR001173">
    <property type="entry name" value="Glyco_trans_2-like"/>
</dbReference>
<keyword evidence="2" id="KW-0808">Transferase</keyword>
<protein>
    <submittedName>
        <fullName evidence="2">Glycosyltransferase</fullName>
    </submittedName>
</protein>
<dbReference type="Gene3D" id="3.90.550.10">
    <property type="entry name" value="Spore Coat Polysaccharide Biosynthesis Protein SpsA, Chain A"/>
    <property type="match status" value="1"/>
</dbReference>
<dbReference type="Pfam" id="PF00535">
    <property type="entry name" value="Glycos_transf_2"/>
    <property type="match status" value="1"/>
</dbReference>
<dbReference type="CDD" id="cd06433">
    <property type="entry name" value="GT_2_WfgS_like"/>
    <property type="match status" value="1"/>
</dbReference>
<dbReference type="SUPFAM" id="SSF53448">
    <property type="entry name" value="Nucleotide-diphospho-sugar transferases"/>
    <property type="match status" value="1"/>
</dbReference>
<dbReference type="RefSeq" id="WP_136000423.1">
    <property type="nucleotide sequence ID" value="NZ_CAJUNY010000173.1"/>
</dbReference>
<proteinExistence type="predicted"/>